<comment type="pathway">
    <text evidence="5">Nucleotide-sugar biosynthesis; CMP-3-deoxy-D-manno-octulosonate biosynthesis; CMP-3-deoxy-D-manno-octulosonate from 3-deoxy-D-manno-octulosonate and CTP: step 1/1.</text>
</comment>
<dbReference type="Gene3D" id="3.90.550.10">
    <property type="entry name" value="Spore Coat Polysaccharide Biosynthesis Protein SpsA, Chain A"/>
    <property type="match status" value="1"/>
</dbReference>
<evidence type="ECO:0000256" key="2">
    <source>
        <dbReference type="ARBA" id="ARBA00022679"/>
    </source>
</evidence>
<organism evidence="9 10">
    <name type="scientific">Chloropicon roscoffensis</name>
    <dbReference type="NCBI Taxonomy" id="1461544"/>
    <lineage>
        <taxon>Eukaryota</taxon>
        <taxon>Viridiplantae</taxon>
        <taxon>Chlorophyta</taxon>
        <taxon>Chloropicophyceae</taxon>
        <taxon>Chloropicales</taxon>
        <taxon>Chloropicaceae</taxon>
        <taxon>Chloropicon</taxon>
    </lineage>
</organism>
<dbReference type="GO" id="GO:0005829">
    <property type="term" value="C:cytosol"/>
    <property type="evidence" value="ECO:0007669"/>
    <property type="project" value="TreeGrafter"/>
</dbReference>
<dbReference type="EMBL" id="CP151517">
    <property type="protein sequence ID" value="WZN66934.1"/>
    <property type="molecule type" value="Genomic_DNA"/>
</dbReference>
<evidence type="ECO:0000256" key="3">
    <source>
        <dbReference type="ARBA" id="ARBA00022695"/>
    </source>
</evidence>
<dbReference type="PANTHER" id="PTHR42866:SF2">
    <property type="entry name" value="3-DEOXY-MANNO-OCTULOSONATE CYTIDYLYLTRANSFERASE, MITOCHONDRIAL"/>
    <property type="match status" value="1"/>
</dbReference>
<dbReference type="PANTHER" id="PTHR42866">
    <property type="entry name" value="3-DEOXY-MANNO-OCTULOSONATE CYTIDYLYLTRANSFERASE"/>
    <property type="match status" value="1"/>
</dbReference>
<dbReference type="NCBIfam" id="NF003952">
    <property type="entry name" value="PRK05450.1-5"/>
    <property type="match status" value="1"/>
</dbReference>
<evidence type="ECO:0000313" key="10">
    <source>
        <dbReference type="Proteomes" id="UP001472866"/>
    </source>
</evidence>
<dbReference type="FunFam" id="3.90.550.10:FF:000011">
    <property type="entry name" value="3-deoxy-manno-octulosonate cytidylyltransferase"/>
    <property type="match status" value="1"/>
</dbReference>
<name>A0AAX4PMY4_9CHLO</name>
<gene>
    <name evidence="9" type="ORF">HKI87_17g85060</name>
</gene>
<keyword evidence="3 9" id="KW-0548">Nucleotidyltransferase</keyword>
<dbReference type="HAMAP" id="MF_00057">
    <property type="entry name" value="KdsB"/>
    <property type="match status" value="1"/>
</dbReference>
<evidence type="ECO:0000256" key="6">
    <source>
        <dbReference type="ARBA" id="ARBA00060845"/>
    </source>
</evidence>
<dbReference type="NCBIfam" id="NF009905">
    <property type="entry name" value="PRK13368.1"/>
    <property type="match status" value="1"/>
</dbReference>
<dbReference type="Proteomes" id="UP001472866">
    <property type="component" value="Chromosome 17"/>
</dbReference>
<evidence type="ECO:0000256" key="4">
    <source>
        <dbReference type="ARBA" id="ARBA00050198"/>
    </source>
</evidence>
<dbReference type="GO" id="GO:0016020">
    <property type="term" value="C:membrane"/>
    <property type="evidence" value="ECO:0007669"/>
    <property type="project" value="UniProtKB-SubCell"/>
</dbReference>
<dbReference type="CDD" id="cd02517">
    <property type="entry name" value="CMP-KDO-Synthetase"/>
    <property type="match status" value="1"/>
</dbReference>
<dbReference type="NCBIfam" id="TIGR00466">
    <property type="entry name" value="kdsB"/>
    <property type="match status" value="1"/>
</dbReference>
<dbReference type="GO" id="GO:0008690">
    <property type="term" value="F:3-deoxy-manno-octulosonate cytidylyltransferase activity"/>
    <property type="evidence" value="ECO:0007669"/>
    <property type="project" value="UniProtKB-EC"/>
</dbReference>
<dbReference type="SUPFAM" id="SSF53448">
    <property type="entry name" value="Nucleotide-diphospho-sugar transferases"/>
    <property type="match status" value="1"/>
</dbReference>
<reference evidence="9 10" key="1">
    <citation type="submission" date="2024-03" db="EMBL/GenBank/DDBJ databases">
        <title>Complete genome sequence of the green alga Chloropicon roscoffensis RCC1871.</title>
        <authorList>
            <person name="Lemieux C."/>
            <person name="Pombert J.-F."/>
            <person name="Otis C."/>
            <person name="Turmel M."/>
        </authorList>
    </citation>
    <scope>NUCLEOTIDE SEQUENCE [LARGE SCALE GENOMIC DNA]</scope>
    <source>
        <strain evidence="9 10">RCC1871</strain>
    </source>
</reference>
<evidence type="ECO:0000256" key="5">
    <source>
        <dbReference type="ARBA" id="ARBA00060624"/>
    </source>
</evidence>
<dbReference type="GO" id="GO:0044281">
    <property type="term" value="P:small molecule metabolic process"/>
    <property type="evidence" value="ECO:0007669"/>
    <property type="project" value="UniProtKB-ARBA"/>
</dbReference>
<comment type="subcellular location">
    <subcellularLocation>
        <location evidence="1">Membrane</location>
    </subcellularLocation>
</comment>
<evidence type="ECO:0000256" key="7">
    <source>
        <dbReference type="ARBA" id="ARBA00066873"/>
    </source>
</evidence>
<dbReference type="Pfam" id="PF02348">
    <property type="entry name" value="CTP_transf_3"/>
    <property type="match status" value="1"/>
</dbReference>
<accession>A0AAX4PMY4</accession>
<dbReference type="AlphaFoldDB" id="A0AAX4PMY4"/>
<evidence type="ECO:0000256" key="8">
    <source>
        <dbReference type="ARBA" id="ARBA00082857"/>
    </source>
</evidence>
<dbReference type="InterPro" id="IPR004528">
    <property type="entry name" value="KdsB"/>
</dbReference>
<keyword evidence="10" id="KW-1185">Reference proteome</keyword>
<comment type="catalytic activity">
    <reaction evidence="4">
        <text>3-deoxy-alpha-D-manno-oct-2-ulosonate + CTP = CMP-3-deoxy-beta-D-manno-octulosonate + diphosphate</text>
        <dbReference type="Rhea" id="RHEA:23448"/>
        <dbReference type="ChEBI" id="CHEBI:33019"/>
        <dbReference type="ChEBI" id="CHEBI:37563"/>
        <dbReference type="ChEBI" id="CHEBI:85986"/>
        <dbReference type="ChEBI" id="CHEBI:85987"/>
        <dbReference type="EC" id="2.7.7.38"/>
    </reaction>
</comment>
<sequence>MAWPTKKKGIARGASGDEVGARRKDERLAAVNLVAFGVHAALYEVVVRRALPKISTWVQKRCSKVRVLGVIPARYASTRFPGKPLADLCGNPMIWHTYTNAKKANLDELVVATDDERIAECVTGFGGKVVMTSESCNNGTERCLEVLQKLGTREFDVVVNIQGDEPFIEPEHIEKVVDCIRTGIEERDAGVVMSTLARPANLGDKDDVTNVNNVKVVLDQTNNALYFSRAMIPHNKKGKYDSKCLYWRKLGIYAYRASFLDTHVNVMPASHLQKQEDLEQNKVIEAGYKIKVGLVEKAVHGVDTPEQLRHLNGMLKTKKGIYI</sequence>
<dbReference type="InterPro" id="IPR003329">
    <property type="entry name" value="Cytidylyl_trans"/>
</dbReference>
<evidence type="ECO:0000256" key="1">
    <source>
        <dbReference type="ARBA" id="ARBA00004370"/>
    </source>
</evidence>
<dbReference type="GO" id="GO:1901137">
    <property type="term" value="P:carbohydrate derivative biosynthetic process"/>
    <property type="evidence" value="ECO:0007669"/>
    <property type="project" value="UniProtKB-ARBA"/>
</dbReference>
<dbReference type="NCBIfam" id="NF003950">
    <property type="entry name" value="PRK05450.1-3"/>
    <property type="match status" value="1"/>
</dbReference>
<evidence type="ECO:0000313" key="9">
    <source>
        <dbReference type="EMBL" id="WZN66934.1"/>
    </source>
</evidence>
<comment type="similarity">
    <text evidence="6">Belongs to the KdsB family.</text>
</comment>
<keyword evidence="2" id="KW-0808">Transferase</keyword>
<dbReference type="EC" id="2.7.7.38" evidence="7"/>
<protein>
    <recommendedName>
        <fullName evidence="7">3-deoxy-manno-octulosonate cytidylyltransferase</fullName>
        <ecNumber evidence="7">2.7.7.38</ecNumber>
    </recommendedName>
    <alternativeName>
        <fullName evidence="8">CMP-2-keto-3-deoxyoctulosonic acid synthase</fullName>
    </alternativeName>
</protein>
<dbReference type="InterPro" id="IPR029044">
    <property type="entry name" value="Nucleotide-diphossugar_trans"/>
</dbReference>
<proteinExistence type="inferred from homology"/>